<dbReference type="InterPro" id="IPR001357">
    <property type="entry name" value="BRCT_dom"/>
</dbReference>
<evidence type="ECO:0000256" key="8">
    <source>
        <dbReference type="ARBA" id="ARBA00022833"/>
    </source>
</evidence>
<feature type="binding site" evidence="15">
    <location>
        <position position="458"/>
    </location>
    <ligand>
        <name>Zn(2+)</name>
        <dbReference type="ChEBI" id="CHEBI:29105"/>
    </ligand>
</feature>
<protein>
    <recommendedName>
        <fullName evidence="3 15">DNA ligase</fullName>
        <ecNumber evidence="2 15">6.5.1.2</ecNumber>
    </recommendedName>
    <alternativeName>
        <fullName evidence="15">Polydeoxyribonucleotide synthase [NAD(+)]</fullName>
    </alternativeName>
</protein>
<keyword evidence="8 15" id="KW-0862">Zinc</keyword>
<dbReference type="InterPro" id="IPR004149">
    <property type="entry name" value="Znf_DNAligase_C4"/>
</dbReference>
<dbReference type="SUPFAM" id="SSF52113">
    <property type="entry name" value="BRCT domain"/>
    <property type="match status" value="1"/>
</dbReference>
<dbReference type="InterPro" id="IPR036420">
    <property type="entry name" value="BRCT_dom_sf"/>
</dbReference>
<dbReference type="InterPro" id="IPR001679">
    <property type="entry name" value="DNA_ligase"/>
</dbReference>
<evidence type="ECO:0000256" key="1">
    <source>
        <dbReference type="ARBA" id="ARBA00004067"/>
    </source>
</evidence>
<dbReference type="AlphaFoldDB" id="A0A9X9WWL1"/>
<feature type="binding site" evidence="15">
    <location>
        <begin position="48"/>
        <end position="52"/>
    </location>
    <ligand>
        <name>NAD(+)</name>
        <dbReference type="ChEBI" id="CHEBI:57540"/>
    </ligand>
</feature>
<dbReference type="PROSITE" id="PS01055">
    <property type="entry name" value="DNA_LIGASE_N1"/>
    <property type="match status" value="1"/>
</dbReference>
<dbReference type="Pfam" id="PF03120">
    <property type="entry name" value="OB_DNA_ligase"/>
    <property type="match status" value="1"/>
</dbReference>
<feature type="domain" description="BRCT" evidence="16">
    <location>
        <begin position="642"/>
        <end position="714"/>
    </location>
</feature>
<dbReference type="SUPFAM" id="SSF47781">
    <property type="entry name" value="RuvA domain 2-like"/>
    <property type="match status" value="1"/>
</dbReference>
<gene>
    <name evidence="15 17" type="primary">ligA</name>
    <name evidence="17" type="ORF">GXW76_10185</name>
</gene>
<evidence type="ECO:0000256" key="13">
    <source>
        <dbReference type="ARBA" id="ARBA00034005"/>
    </source>
</evidence>
<dbReference type="GO" id="GO:0046872">
    <property type="term" value="F:metal ion binding"/>
    <property type="evidence" value="ECO:0007669"/>
    <property type="project" value="UniProtKB-KW"/>
</dbReference>
<accession>A0A9X9WWL1</accession>
<dbReference type="Pfam" id="PF12826">
    <property type="entry name" value="HHH_2"/>
    <property type="match status" value="1"/>
</dbReference>
<evidence type="ECO:0000256" key="9">
    <source>
        <dbReference type="ARBA" id="ARBA00022842"/>
    </source>
</evidence>
<feature type="binding site" evidence="15">
    <location>
        <position position="464"/>
    </location>
    <ligand>
        <name>Zn(2+)</name>
        <dbReference type="ChEBI" id="CHEBI:29105"/>
    </ligand>
</feature>
<keyword evidence="9 15" id="KW-0460">Magnesium</keyword>
<dbReference type="SMART" id="SM00532">
    <property type="entry name" value="LIGANc"/>
    <property type="match status" value="1"/>
</dbReference>
<feature type="binding site" evidence="15">
    <location>
        <position position="440"/>
    </location>
    <ligand>
        <name>Zn(2+)</name>
        <dbReference type="ChEBI" id="CHEBI:29105"/>
    </ligand>
</feature>
<dbReference type="CDD" id="cd17748">
    <property type="entry name" value="BRCT_DNA_ligase_like"/>
    <property type="match status" value="1"/>
</dbReference>
<dbReference type="NCBIfam" id="NF005932">
    <property type="entry name" value="PRK07956.1"/>
    <property type="match status" value="1"/>
</dbReference>
<dbReference type="Gene3D" id="1.10.287.610">
    <property type="entry name" value="Helix hairpin bin"/>
    <property type="match status" value="1"/>
</dbReference>
<dbReference type="InterPro" id="IPR003583">
    <property type="entry name" value="Hlx-hairpin-Hlx_DNA-bd_motif"/>
</dbReference>
<feature type="binding site" evidence="15">
    <location>
        <position position="131"/>
    </location>
    <ligand>
        <name>NAD(+)</name>
        <dbReference type="ChEBI" id="CHEBI:57540"/>
    </ligand>
</feature>
<keyword evidence="7 15" id="KW-0227">DNA damage</keyword>
<dbReference type="EMBL" id="JAAEDM010000021">
    <property type="protein sequence ID" value="MBR0671540.1"/>
    <property type="molecule type" value="Genomic_DNA"/>
</dbReference>
<proteinExistence type="inferred from homology"/>
<keyword evidence="18" id="KW-1185">Reference proteome</keyword>
<dbReference type="SMART" id="SM00292">
    <property type="entry name" value="BRCT"/>
    <property type="match status" value="1"/>
</dbReference>
<evidence type="ECO:0000256" key="15">
    <source>
        <dbReference type="HAMAP-Rule" id="MF_01588"/>
    </source>
</evidence>
<dbReference type="Gene3D" id="2.40.50.140">
    <property type="entry name" value="Nucleic acid-binding proteins"/>
    <property type="match status" value="1"/>
</dbReference>
<evidence type="ECO:0000256" key="12">
    <source>
        <dbReference type="ARBA" id="ARBA00023211"/>
    </source>
</evidence>
<evidence type="ECO:0000256" key="14">
    <source>
        <dbReference type="ARBA" id="ARBA00060881"/>
    </source>
</evidence>
<evidence type="ECO:0000256" key="6">
    <source>
        <dbReference type="ARBA" id="ARBA00022723"/>
    </source>
</evidence>
<dbReference type="Pfam" id="PF00533">
    <property type="entry name" value="BRCT"/>
    <property type="match status" value="1"/>
</dbReference>
<dbReference type="GO" id="GO:0003677">
    <property type="term" value="F:DNA binding"/>
    <property type="evidence" value="ECO:0007669"/>
    <property type="project" value="InterPro"/>
</dbReference>
<dbReference type="GO" id="GO:0003911">
    <property type="term" value="F:DNA ligase (NAD+) activity"/>
    <property type="evidence" value="ECO:0007669"/>
    <property type="project" value="UniProtKB-UniRule"/>
</dbReference>
<feature type="binding site" evidence="15">
    <location>
        <position position="190"/>
    </location>
    <ligand>
        <name>NAD(+)</name>
        <dbReference type="ChEBI" id="CHEBI:57540"/>
    </ligand>
</feature>
<evidence type="ECO:0000313" key="17">
    <source>
        <dbReference type="EMBL" id="MBR0671540.1"/>
    </source>
</evidence>
<dbReference type="Pfam" id="PF01653">
    <property type="entry name" value="DNA_ligase_aden"/>
    <property type="match status" value="1"/>
</dbReference>
<feature type="binding site" evidence="15">
    <location>
        <position position="322"/>
    </location>
    <ligand>
        <name>NAD(+)</name>
        <dbReference type="ChEBI" id="CHEBI:57540"/>
    </ligand>
</feature>
<dbReference type="Gene3D" id="3.30.470.30">
    <property type="entry name" value="DNA ligase/mRNA capping enzyme"/>
    <property type="match status" value="1"/>
</dbReference>
<keyword evidence="6 15" id="KW-0479">Metal-binding</keyword>
<dbReference type="Pfam" id="PF03119">
    <property type="entry name" value="DNA_ligase_ZBD"/>
    <property type="match status" value="1"/>
</dbReference>
<dbReference type="PANTHER" id="PTHR23389">
    <property type="entry name" value="CHROMOSOME TRANSMISSION FIDELITY FACTOR 18"/>
    <property type="match status" value="1"/>
</dbReference>
<feature type="binding site" evidence="15">
    <location>
        <position position="154"/>
    </location>
    <ligand>
        <name>NAD(+)</name>
        <dbReference type="ChEBI" id="CHEBI:57540"/>
    </ligand>
</feature>
<evidence type="ECO:0000256" key="4">
    <source>
        <dbReference type="ARBA" id="ARBA00022598"/>
    </source>
</evidence>
<comment type="cofactor">
    <cofactor evidence="15">
        <name>Mg(2+)</name>
        <dbReference type="ChEBI" id="CHEBI:18420"/>
    </cofactor>
    <cofactor evidence="15">
        <name>Mn(2+)</name>
        <dbReference type="ChEBI" id="CHEBI:29035"/>
    </cofactor>
</comment>
<dbReference type="HAMAP" id="MF_01588">
    <property type="entry name" value="DNA_ligase_A"/>
    <property type="match status" value="1"/>
</dbReference>
<keyword evidence="10 15" id="KW-0520">NAD</keyword>
<keyword evidence="11 15" id="KW-0234">DNA repair</keyword>
<dbReference type="SUPFAM" id="SSF50249">
    <property type="entry name" value="Nucleic acid-binding proteins"/>
    <property type="match status" value="1"/>
</dbReference>
<dbReference type="EC" id="6.5.1.2" evidence="2 15"/>
<dbReference type="Gene3D" id="1.10.150.20">
    <property type="entry name" value="5' to 3' exonuclease, C-terminal subdomain"/>
    <property type="match status" value="2"/>
</dbReference>
<dbReference type="Gene3D" id="3.40.50.10190">
    <property type="entry name" value="BRCT domain"/>
    <property type="match status" value="1"/>
</dbReference>
<comment type="catalytic activity">
    <reaction evidence="13 15">
        <text>NAD(+) + (deoxyribonucleotide)n-3'-hydroxyl + 5'-phospho-(deoxyribonucleotide)m = (deoxyribonucleotide)n+m + AMP + beta-nicotinamide D-nucleotide.</text>
        <dbReference type="EC" id="6.5.1.2"/>
    </reaction>
</comment>
<name>A0A9X9WWL1_9PROT</name>
<evidence type="ECO:0000256" key="7">
    <source>
        <dbReference type="ARBA" id="ARBA00022763"/>
    </source>
</evidence>
<dbReference type="NCBIfam" id="TIGR00575">
    <property type="entry name" value="dnlj"/>
    <property type="match status" value="1"/>
</dbReference>
<dbReference type="InterPro" id="IPR013840">
    <property type="entry name" value="DNAligase_N"/>
</dbReference>
<dbReference type="InterPro" id="IPR013839">
    <property type="entry name" value="DNAligase_adenylation"/>
</dbReference>
<reference evidence="17" key="1">
    <citation type="submission" date="2020-01" db="EMBL/GenBank/DDBJ databases">
        <authorList>
            <person name="Rat A."/>
        </authorList>
    </citation>
    <scope>NUCLEOTIDE SEQUENCE</scope>
    <source>
        <strain evidence="17">LMG 31231</strain>
    </source>
</reference>
<dbReference type="PROSITE" id="PS50172">
    <property type="entry name" value="BRCT"/>
    <property type="match status" value="1"/>
</dbReference>
<feature type="binding site" evidence="15">
    <location>
        <position position="346"/>
    </location>
    <ligand>
        <name>NAD(+)</name>
        <dbReference type="ChEBI" id="CHEBI:57540"/>
    </ligand>
</feature>
<sequence>MTADTALRDRDPASLTEAEARHELAALAREIAHHDALYHGKDAPEITDAEYDALVLRNRAIEARFPALMREDSPSRRIGAAVAEGFAKSRHGEPMLSLNNVFSKDEFGEFCASIRRFLGLAAEEPLPFVAEPKIDGLSINLLYENGTFVKGATRGDGTEGEDVTQNLLTLRDLPRKLHAPHPARIEIRGEVFMDKAEFLAFRAAQEKAAEEREQRRARGEKLGDAIVVPANPRNAAAGSVRQLDPRITASRPLKLFAYAMGAASEPPADSHHEFLARLKHWGFAVNPLSKRLASEQDAAEFQRSIGEQRASLGYDIDGVVYKIDRLDWQRRLGFVGRAPRWATAWKFPAEQATTRLLDIEIQVGRTGALTPRAVMQPVTVGGVVVRHATLHNEDEIARKDVRIGDTVILQRAGDVIPQILGVVPEKRPADAVPFAFPTTCPVCGSHAIRDGEDVVRRCTGGLVCAAQTVERLKHFASRRAMDIEGLGEENIQKLFDEGLVRSPADIFRLAQQADRMRQWEGWGARSKKAEDARKVQKLLDAIEARRNVPLERFIFALGIRRIGEQNAKLLARHYHTLEEWRAKMIAAHVIGSEAREELGSIQGIGPAIAEELVEFFAEPRMLAALDDLAREAPPLPAEAAAATDSPFAGKTMVFTGTLETMTRDEAEAQAERLGAKVTKSVSKKTDFVVVGADAGSKATKAAELGVRTLTEAEWRDMAAF</sequence>
<evidence type="ECO:0000313" key="18">
    <source>
        <dbReference type="Proteomes" id="UP001138751"/>
    </source>
</evidence>
<feature type="active site" description="N6-AMP-lysine intermediate" evidence="15">
    <location>
        <position position="133"/>
    </location>
</feature>
<feature type="binding site" evidence="15">
    <location>
        <position position="443"/>
    </location>
    <ligand>
        <name>Zn(2+)</name>
        <dbReference type="ChEBI" id="CHEBI:29105"/>
    </ligand>
</feature>
<dbReference type="GO" id="GO:0006281">
    <property type="term" value="P:DNA repair"/>
    <property type="evidence" value="ECO:0007669"/>
    <property type="project" value="UniProtKB-KW"/>
</dbReference>
<dbReference type="SMART" id="SM00278">
    <property type="entry name" value="HhH1"/>
    <property type="match status" value="3"/>
</dbReference>
<dbReference type="GO" id="GO:0006260">
    <property type="term" value="P:DNA replication"/>
    <property type="evidence" value="ECO:0007669"/>
    <property type="project" value="UniProtKB-KW"/>
</dbReference>
<dbReference type="InterPro" id="IPR018239">
    <property type="entry name" value="DNA_ligase_AS"/>
</dbReference>
<evidence type="ECO:0000256" key="5">
    <source>
        <dbReference type="ARBA" id="ARBA00022705"/>
    </source>
</evidence>
<dbReference type="RefSeq" id="WP_211861912.1">
    <property type="nucleotide sequence ID" value="NZ_JAAEDM010000021.1"/>
</dbReference>
<evidence type="ECO:0000256" key="11">
    <source>
        <dbReference type="ARBA" id="ARBA00023204"/>
    </source>
</evidence>
<keyword evidence="5 15" id="KW-0235">DNA replication</keyword>
<dbReference type="PIRSF" id="PIRSF001604">
    <property type="entry name" value="LigA"/>
    <property type="match status" value="1"/>
</dbReference>
<dbReference type="InterPro" id="IPR041663">
    <property type="entry name" value="DisA/LigA_HHH"/>
</dbReference>
<dbReference type="Gene3D" id="6.20.10.30">
    <property type="match status" value="1"/>
</dbReference>
<dbReference type="InterPro" id="IPR010994">
    <property type="entry name" value="RuvA_2-like"/>
</dbReference>
<reference evidence="17" key="2">
    <citation type="journal article" date="2021" name="Syst. Appl. Microbiol.">
        <title>Roseomonas hellenica sp. nov., isolated from roots of wild-growing Alkanna tinctoria.</title>
        <authorList>
            <person name="Rat A."/>
            <person name="Naranjo H.D."/>
            <person name="Lebbe L."/>
            <person name="Cnockaert M."/>
            <person name="Krigas N."/>
            <person name="Grigoriadou K."/>
            <person name="Maloupa E."/>
            <person name="Willems A."/>
        </authorList>
    </citation>
    <scope>NUCLEOTIDE SEQUENCE</scope>
    <source>
        <strain evidence="17">LMG 31231</strain>
    </source>
</reference>
<evidence type="ECO:0000256" key="3">
    <source>
        <dbReference type="ARBA" id="ARBA00013308"/>
    </source>
</evidence>
<dbReference type="Proteomes" id="UP001138751">
    <property type="component" value="Unassembled WGS sequence"/>
</dbReference>
<feature type="binding site" evidence="15">
    <location>
        <begin position="97"/>
        <end position="98"/>
    </location>
    <ligand>
        <name>NAD(+)</name>
        <dbReference type="ChEBI" id="CHEBI:57540"/>
    </ligand>
</feature>
<dbReference type="FunFam" id="2.40.50.140:FF:000012">
    <property type="entry name" value="DNA ligase"/>
    <property type="match status" value="1"/>
</dbReference>
<comment type="caution">
    <text evidence="17">The sequence shown here is derived from an EMBL/GenBank/DDBJ whole genome shotgun (WGS) entry which is preliminary data.</text>
</comment>
<dbReference type="SUPFAM" id="SSF56091">
    <property type="entry name" value="DNA ligase/mRNA capping enzyme, catalytic domain"/>
    <property type="match status" value="1"/>
</dbReference>
<dbReference type="InterPro" id="IPR012340">
    <property type="entry name" value="NA-bd_OB-fold"/>
</dbReference>
<comment type="similarity">
    <text evidence="14 15">Belongs to the NAD-dependent DNA ligase family. LigA subfamily.</text>
</comment>
<organism evidence="17 18">
    <name type="scientific">Neoroseomonas soli</name>
    <dbReference type="NCBI Taxonomy" id="1081025"/>
    <lineage>
        <taxon>Bacteria</taxon>
        <taxon>Pseudomonadati</taxon>
        <taxon>Pseudomonadota</taxon>
        <taxon>Alphaproteobacteria</taxon>
        <taxon>Acetobacterales</taxon>
        <taxon>Acetobacteraceae</taxon>
        <taxon>Neoroseomonas</taxon>
    </lineage>
</organism>
<evidence type="ECO:0000259" key="16">
    <source>
        <dbReference type="PROSITE" id="PS50172"/>
    </source>
</evidence>
<dbReference type="CDD" id="cd00114">
    <property type="entry name" value="LIGANc"/>
    <property type="match status" value="1"/>
</dbReference>
<dbReference type="GO" id="GO:0005829">
    <property type="term" value="C:cytosol"/>
    <property type="evidence" value="ECO:0007669"/>
    <property type="project" value="TreeGrafter"/>
</dbReference>
<comment type="function">
    <text evidence="1 15">DNA ligase that catalyzes the formation of phosphodiester linkages between 5'-phosphoryl and 3'-hydroxyl groups in double-stranded DNA using NAD as a coenzyme and as the energy source for the reaction. It is essential for DNA replication and repair of damaged DNA.</text>
</comment>
<evidence type="ECO:0000256" key="2">
    <source>
        <dbReference type="ARBA" id="ARBA00012722"/>
    </source>
</evidence>
<dbReference type="PANTHER" id="PTHR23389:SF9">
    <property type="entry name" value="DNA LIGASE"/>
    <property type="match status" value="1"/>
</dbReference>
<keyword evidence="4 15" id="KW-0436">Ligase</keyword>
<keyword evidence="12 15" id="KW-0464">Manganese</keyword>
<evidence type="ECO:0000256" key="10">
    <source>
        <dbReference type="ARBA" id="ARBA00023027"/>
    </source>
</evidence>
<dbReference type="InterPro" id="IPR004150">
    <property type="entry name" value="NAD_DNA_ligase_OB"/>
</dbReference>